<accession>A0A2J6PP36</accession>
<dbReference type="AlphaFoldDB" id="A0A2J6PP36"/>
<reference evidence="2 3" key="1">
    <citation type="submission" date="2016-05" db="EMBL/GenBank/DDBJ databases">
        <title>A degradative enzymes factory behind the ericoid mycorrhizal symbiosis.</title>
        <authorList>
            <consortium name="DOE Joint Genome Institute"/>
            <person name="Martino E."/>
            <person name="Morin E."/>
            <person name="Grelet G."/>
            <person name="Kuo A."/>
            <person name="Kohler A."/>
            <person name="Daghino S."/>
            <person name="Barry K."/>
            <person name="Choi C."/>
            <person name="Cichocki N."/>
            <person name="Clum A."/>
            <person name="Copeland A."/>
            <person name="Hainaut M."/>
            <person name="Haridas S."/>
            <person name="Labutti K."/>
            <person name="Lindquist E."/>
            <person name="Lipzen A."/>
            <person name="Khouja H.-R."/>
            <person name="Murat C."/>
            <person name="Ohm R."/>
            <person name="Olson A."/>
            <person name="Spatafora J."/>
            <person name="Veneault-Fourrey C."/>
            <person name="Henrissat B."/>
            <person name="Grigoriev I."/>
            <person name="Martin F."/>
            <person name="Perotto S."/>
        </authorList>
    </citation>
    <scope>NUCLEOTIDE SEQUENCE [LARGE SCALE GENOMIC DNA]</scope>
    <source>
        <strain evidence="2 3">UAMH 7357</strain>
    </source>
</reference>
<dbReference type="PANTHER" id="PTHR33112">
    <property type="entry name" value="DOMAIN PROTEIN, PUTATIVE-RELATED"/>
    <property type="match status" value="1"/>
</dbReference>
<dbReference type="InterPro" id="IPR010730">
    <property type="entry name" value="HET"/>
</dbReference>
<keyword evidence="3" id="KW-1185">Reference proteome</keyword>
<organism evidence="2 3">
    <name type="scientific">Hyaloscypha hepaticicola</name>
    <dbReference type="NCBI Taxonomy" id="2082293"/>
    <lineage>
        <taxon>Eukaryota</taxon>
        <taxon>Fungi</taxon>
        <taxon>Dikarya</taxon>
        <taxon>Ascomycota</taxon>
        <taxon>Pezizomycotina</taxon>
        <taxon>Leotiomycetes</taxon>
        <taxon>Helotiales</taxon>
        <taxon>Hyaloscyphaceae</taxon>
        <taxon>Hyaloscypha</taxon>
    </lineage>
</organism>
<dbReference type="EMBL" id="KZ613510">
    <property type="protein sequence ID" value="PMD15791.1"/>
    <property type="molecule type" value="Genomic_DNA"/>
</dbReference>
<dbReference type="PANTHER" id="PTHR33112:SF12">
    <property type="entry name" value="HETEROKARYON INCOMPATIBILITY DOMAIN-CONTAINING PROTEIN"/>
    <property type="match status" value="1"/>
</dbReference>
<evidence type="ECO:0000313" key="2">
    <source>
        <dbReference type="EMBL" id="PMD15791.1"/>
    </source>
</evidence>
<dbReference type="OrthoDB" id="2958217at2759"/>
<dbReference type="Proteomes" id="UP000235672">
    <property type="component" value="Unassembled WGS sequence"/>
</dbReference>
<feature type="domain" description="Heterokaryon incompatibility" evidence="1">
    <location>
        <begin position="177"/>
        <end position="244"/>
    </location>
</feature>
<protein>
    <recommendedName>
        <fullName evidence="1">Heterokaryon incompatibility domain-containing protein</fullName>
    </recommendedName>
</protein>
<proteinExistence type="predicted"/>
<evidence type="ECO:0000259" key="1">
    <source>
        <dbReference type="Pfam" id="PF06985"/>
    </source>
</evidence>
<sequence>MSSDNDSTLCSSCSKVKLHPLISGRAKYTTRKNEFDEFWDLSKVSNERNCPLCRLLISCFRIVDGFDFDEIGKCDRICGVYVGRELQVSISQQGSIVRSSYSVQHCAANIQVGRQLEDIKPTYFAIEELRSWLIRCDEGHRECKPSTGLSENPMPRGFRVIDVRRSCIVRGKPDLTYCALSYVWGRVDQVLLNKLNLMELEKDHVLFEDKFVLPKTILDAIKLCQDIGQAYLWVDCLCIIQESRWGRGQTHSA</sequence>
<gene>
    <name evidence="2" type="ORF">NA56DRAFT_326180</name>
</gene>
<dbReference type="STRING" id="1745343.A0A2J6PP36"/>
<evidence type="ECO:0000313" key="3">
    <source>
        <dbReference type="Proteomes" id="UP000235672"/>
    </source>
</evidence>
<name>A0A2J6PP36_9HELO</name>
<dbReference type="Pfam" id="PF06985">
    <property type="entry name" value="HET"/>
    <property type="match status" value="1"/>
</dbReference>